<accession>A0A3M8CLV5</accession>
<evidence type="ECO:0000313" key="2">
    <source>
        <dbReference type="EMBL" id="RNB76746.1"/>
    </source>
</evidence>
<dbReference type="Pfam" id="PF00905">
    <property type="entry name" value="Transpeptidase"/>
    <property type="match status" value="1"/>
</dbReference>
<comment type="caution">
    <text evidence="2">The sequence shown here is derived from an EMBL/GenBank/DDBJ whole genome shotgun (WGS) entry which is preliminary data.</text>
</comment>
<dbReference type="GO" id="GO:0005886">
    <property type="term" value="C:plasma membrane"/>
    <property type="evidence" value="ECO:0007669"/>
    <property type="project" value="TreeGrafter"/>
</dbReference>
<dbReference type="PANTHER" id="PTHR30627">
    <property type="entry name" value="PEPTIDOGLYCAN D,D-TRANSPEPTIDASE"/>
    <property type="match status" value="1"/>
</dbReference>
<proteinExistence type="predicted"/>
<dbReference type="GO" id="GO:0071972">
    <property type="term" value="F:peptidoglycan L,D-transpeptidase activity"/>
    <property type="evidence" value="ECO:0007669"/>
    <property type="project" value="TreeGrafter"/>
</dbReference>
<organism evidence="2 3">
    <name type="scientific">Brevibacillus fluminis</name>
    <dbReference type="NCBI Taxonomy" id="511487"/>
    <lineage>
        <taxon>Bacteria</taxon>
        <taxon>Bacillati</taxon>
        <taxon>Bacillota</taxon>
        <taxon>Bacilli</taxon>
        <taxon>Bacillales</taxon>
        <taxon>Paenibacillaceae</taxon>
        <taxon>Brevibacillus</taxon>
    </lineage>
</organism>
<dbReference type="SUPFAM" id="SSF56601">
    <property type="entry name" value="beta-lactamase/transpeptidase-like"/>
    <property type="match status" value="1"/>
</dbReference>
<keyword evidence="3" id="KW-1185">Reference proteome</keyword>
<dbReference type="GO" id="GO:0008658">
    <property type="term" value="F:penicillin binding"/>
    <property type="evidence" value="ECO:0007669"/>
    <property type="project" value="InterPro"/>
</dbReference>
<dbReference type="OrthoDB" id="9766847at2"/>
<dbReference type="InterPro" id="IPR050515">
    <property type="entry name" value="Beta-lactam/transpept"/>
</dbReference>
<reference evidence="2 3" key="1">
    <citation type="submission" date="2018-10" db="EMBL/GenBank/DDBJ databases">
        <title>Phylogenomics of Brevibacillus.</title>
        <authorList>
            <person name="Dunlap C."/>
        </authorList>
    </citation>
    <scope>NUCLEOTIDE SEQUENCE [LARGE SCALE GENOMIC DNA]</scope>
    <source>
        <strain evidence="2 3">JCM 15716</strain>
    </source>
</reference>
<gene>
    <name evidence="2" type="ORF">EDM56_30910</name>
</gene>
<dbReference type="AlphaFoldDB" id="A0A3M8CLV5"/>
<protein>
    <submittedName>
        <fullName evidence="2">Penicillin-binding protein 2</fullName>
    </submittedName>
</protein>
<dbReference type="Proteomes" id="UP000271031">
    <property type="component" value="Unassembled WGS sequence"/>
</dbReference>
<dbReference type="GO" id="GO:0071555">
    <property type="term" value="P:cell wall organization"/>
    <property type="evidence" value="ECO:0007669"/>
    <property type="project" value="TreeGrafter"/>
</dbReference>
<dbReference type="EMBL" id="RHHQ01000066">
    <property type="protein sequence ID" value="RNB76746.1"/>
    <property type="molecule type" value="Genomic_DNA"/>
</dbReference>
<name>A0A3M8CLV5_9BACL</name>
<evidence type="ECO:0000259" key="1">
    <source>
        <dbReference type="Pfam" id="PF00905"/>
    </source>
</evidence>
<feature type="non-terminal residue" evidence="2">
    <location>
        <position position="1"/>
    </location>
</feature>
<feature type="domain" description="Penicillin-binding protein transpeptidase" evidence="1">
    <location>
        <begin position="3"/>
        <end position="311"/>
    </location>
</feature>
<dbReference type="InterPro" id="IPR012338">
    <property type="entry name" value="Beta-lactam/transpept-like"/>
</dbReference>
<dbReference type="InterPro" id="IPR001460">
    <property type="entry name" value="PCN-bd_Tpept"/>
</dbReference>
<evidence type="ECO:0000313" key="3">
    <source>
        <dbReference type="Proteomes" id="UP000271031"/>
    </source>
</evidence>
<sequence length="322" mass="34872">ASALDPKTGEVLALVSTPSYDPNAFVQGMTAAQWKQLSENPHKPLLNRFAHAYAPGSTFKPLTASIGLVTKTLVPEEKLDIQGLHWQKDRSWGNYTVTRVSDSHAPVDLERALIYSDNIYFAQAALAMGQDGFLREAERFGFGEPLPFPYPLEASSLVKGGMKSEIQLADSGYGQGEVTMTPLHLALAYTSFVNGGSIVAPTLLQGADTDIYWKKAAIPADVAAAVKADLVQVMENPHGTGHKARVPGYVIAGKTGTAEMKQRKGDLGKENGWYVAFQAEEGNPNLLVAMMIEDVRGRGGSHYLDPKIRKVFTVGLQLQSKQ</sequence>
<dbReference type="Gene3D" id="3.40.710.10">
    <property type="entry name" value="DD-peptidase/beta-lactamase superfamily"/>
    <property type="match status" value="1"/>
</dbReference>
<dbReference type="RefSeq" id="WP_148040445.1">
    <property type="nucleotide sequence ID" value="NZ_RHHQ01000066.1"/>
</dbReference>
<dbReference type="PANTHER" id="PTHR30627:SF25">
    <property type="entry name" value="PENICILLIN-BINDING PROTEIN 3"/>
    <property type="match status" value="1"/>
</dbReference>